<proteinExistence type="predicted"/>
<sequence>MATWQQFEGEAAELAAEVRRVLTAEVSHVLATLRRDGSPRVSGTEVAFDGPDLTIGSMLGAMKARDLLRDGRFSLHSNPGPDGDAKLSGVAVADPVASDHHKFRLDLRQAVFTGIGDDRKHLLIQVWRPGQEVERIKRY</sequence>
<dbReference type="SUPFAM" id="SSF50475">
    <property type="entry name" value="FMN-binding split barrel"/>
    <property type="match status" value="1"/>
</dbReference>
<dbReference type="EMBL" id="QUNO01000004">
    <property type="protein sequence ID" value="REH49754.1"/>
    <property type="molecule type" value="Genomic_DNA"/>
</dbReference>
<evidence type="ECO:0000256" key="1">
    <source>
        <dbReference type="ARBA" id="ARBA00023002"/>
    </source>
</evidence>
<dbReference type="PANTHER" id="PTHR35176">
    <property type="entry name" value="HEME OXYGENASE HI_0854-RELATED"/>
    <property type="match status" value="1"/>
</dbReference>
<keyword evidence="3" id="KW-1185">Reference proteome</keyword>
<protein>
    <submittedName>
        <fullName evidence="2">Pyridoxamine 5'-phosphate oxidase</fullName>
    </submittedName>
</protein>
<dbReference type="RefSeq" id="WP_116174338.1">
    <property type="nucleotide sequence ID" value="NZ_CP144375.1"/>
</dbReference>
<dbReference type="Gene3D" id="2.30.110.10">
    <property type="entry name" value="Electron Transport, Fmn-binding Protein, Chain A"/>
    <property type="match status" value="1"/>
</dbReference>
<name>A0A3E0HTJ5_9PSEU</name>
<dbReference type="GO" id="GO:0005829">
    <property type="term" value="C:cytosol"/>
    <property type="evidence" value="ECO:0007669"/>
    <property type="project" value="TreeGrafter"/>
</dbReference>
<dbReference type="InterPro" id="IPR012349">
    <property type="entry name" value="Split_barrel_FMN-bd"/>
</dbReference>
<evidence type="ECO:0000313" key="2">
    <source>
        <dbReference type="EMBL" id="REH49754.1"/>
    </source>
</evidence>
<organism evidence="2 3">
    <name type="scientific">Kutzneria buriramensis</name>
    <dbReference type="NCBI Taxonomy" id="1045776"/>
    <lineage>
        <taxon>Bacteria</taxon>
        <taxon>Bacillati</taxon>
        <taxon>Actinomycetota</taxon>
        <taxon>Actinomycetes</taxon>
        <taxon>Pseudonocardiales</taxon>
        <taxon>Pseudonocardiaceae</taxon>
        <taxon>Kutzneria</taxon>
    </lineage>
</organism>
<dbReference type="Proteomes" id="UP000256269">
    <property type="component" value="Unassembled WGS sequence"/>
</dbReference>
<dbReference type="GO" id="GO:0016627">
    <property type="term" value="F:oxidoreductase activity, acting on the CH-CH group of donors"/>
    <property type="evidence" value="ECO:0007669"/>
    <property type="project" value="TreeGrafter"/>
</dbReference>
<evidence type="ECO:0000313" key="3">
    <source>
        <dbReference type="Proteomes" id="UP000256269"/>
    </source>
</evidence>
<gene>
    <name evidence="2" type="ORF">BCF44_10417</name>
</gene>
<accession>A0A3E0HTJ5</accession>
<reference evidence="2 3" key="1">
    <citation type="submission" date="2018-08" db="EMBL/GenBank/DDBJ databases">
        <title>Genomic Encyclopedia of Archaeal and Bacterial Type Strains, Phase II (KMG-II): from individual species to whole genera.</title>
        <authorList>
            <person name="Goeker M."/>
        </authorList>
    </citation>
    <scope>NUCLEOTIDE SEQUENCE [LARGE SCALE GENOMIC DNA]</scope>
    <source>
        <strain evidence="2 3">DSM 45791</strain>
    </source>
</reference>
<dbReference type="InterPro" id="IPR052019">
    <property type="entry name" value="F420H2_bilvrd_red/Heme_oxyg"/>
</dbReference>
<dbReference type="AlphaFoldDB" id="A0A3E0HTJ5"/>
<dbReference type="OrthoDB" id="5115613at2"/>
<comment type="caution">
    <text evidence="2">The sequence shown here is derived from an EMBL/GenBank/DDBJ whole genome shotgun (WGS) entry which is preliminary data.</text>
</comment>
<dbReference type="PANTHER" id="PTHR35176:SF6">
    <property type="entry name" value="HEME OXYGENASE HI_0854-RELATED"/>
    <property type="match status" value="1"/>
</dbReference>
<dbReference type="GO" id="GO:0070967">
    <property type="term" value="F:coenzyme F420 binding"/>
    <property type="evidence" value="ECO:0007669"/>
    <property type="project" value="TreeGrafter"/>
</dbReference>
<keyword evidence="1" id="KW-0560">Oxidoreductase</keyword>